<evidence type="ECO:0000256" key="1">
    <source>
        <dbReference type="SAM" id="Phobius"/>
    </source>
</evidence>
<evidence type="ECO:0000313" key="2">
    <source>
        <dbReference type="EMBL" id="PZC77060.1"/>
    </source>
</evidence>
<evidence type="ECO:0008006" key="4">
    <source>
        <dbReference type="Google" id="ProtNLM"/>
    </source>
</evidence>
<accession>A0A2W1BW87</accession>
<feature type="transmembrane region" description="Helical" evidence="1">
    <location>
        <begin position="149"/>
        <end position="171"/>
    </location>
</feature>
<keyword evidence="1" id="KW-0472">Membrane</keyword>
<dbReference type="OrthoDB" id="7444240at2759"/>
<feature type="transmembrane region" description="Helical" evidence="1">
    <location>
        <begin position="60"/>
        <end position="83"/>
    </location>
</feature>
<name>A0A2W1BW87_HELAM</name>
<keyword evidence="1" id="KW-1133">Transmembrane helix</keyword>
<dbReference type="EMBL" id="KZ149937">
    <property type="protein sequence ID" value="PZC77060.1"/>
    <property type="molecule type" value="Genomic_DNA"/>
</dbReference>
<protein>
    <recommendedName>
        <fullName evidence="4">Gustatory receptor</fullName>
    </recommendedName>
</protein>
<gene>
    <name evidence="2" type="primary">HaOG200709</name>
    <name evidence="2" type="ORF">B5X24_HaOG200709</name>
</gene>
<reference evidence="2 3" key="1">
    <citation type="journal article" date="2017" name="BMC Biol.">
        <title>Genomic innovations, transcriptional plasticity and gene loss underlying the evolution and divergence of two highly polyphagous and invasive Helicoverpa pest species.</title>
        <authorList>
            <person name="Pearce S.L."/>
            <person name="Clarke D.F."/>
            <person name="East P.D."/>
            <person name="Elfekih S."/>
            <person name="Gordon K.H."/>
            <person name="Jermiin L.S."/>
            <person name="McGaughran A."/>
            <person name="Oakeshott J.G."/>
            <person name="Papanikolaou A."/>
            <person name="Perera O.P."/>
            <person name="Rane R.V."/>
            <person name="Richards S."/>
            <person name="Tay W.T."/>
            <person name="Walsh T.K."/>
            <person name="Anderson A."/>
            <person name="Anderson C.J."/>
            <person name="Asgari S."/>
            <person name="Board P.G."/>
            <person name="Bretschneider A."/>
            <person name="Campbell P.M."/>
            <person name="Chertemps T."/>
            <person name="Christeller J.T."/>
            <person name="Coppin C.W."/>
            <person name="Downes S.J."/>
            <person name="Duan G."/>
            <person name="Farnsworth C.A."/>
            <person name="Good R.T."/>
            <person name="Han L.B."/>
            <person name="Han Y.C."/>
            <person name="Hatje K."/>
            <person name="Horne I."/>
            <person name="Huang Y.P."/>
            <person name="Hughes D.S."/>
            <person name="Jacquin-Joly E."/>
            <person name="James W."/>
            <person name="Jhangiani S."/>
            <person name="Kollmar M."/>
            <person name="Kuwar S.S."/>
            <person name="Li S."/>
            <person name="Liu N.Y."/>
            <person name="Maibeche M.T."/>
            <person name="Miller J.R."/>
            <person name="Montagne N."/>
            <person name="Perry T."/>
            <person name="Qu J."/>
            <person name="Song S.V."/>
            <person name="Sutton G.G."/>
            <person name="Vogel H."/>
            <person name="Walenz B.P."/>
            <person name="Xu W."/>
            <person name="Zhang H.J."/>
            <person name="Zou Z."/>
            <person name="Batterham P."/>
            <person name="Edwards O.R."/>
            <person name="Feyereisen R."/>
            <person name="Gibbs R.A."/>
            <person name="Heckel D.G."/>
            <person name="McGrath A."/>
            <person name="Robin C."/>
            <person name="Scherer S.E."/>
            <person name="Worley K.C."/>
            <person name="Wu Y.D."/>
        </authorList>
    </citation>
    <scope>NUCLEOTIDE SEQUENCE [LARGE SCALE GENOMIC DNA]</scope>
    <source>
        <strain evidence="2">Harm_GR_Male_#8</strain>
        <tissue evidence="2">Whole organism</tissue>
    </source>
</reference>
<keyword evidence="3" id="KW-1185">Reference proteome</keyword>
<dbReference type="AlphaFoldDB" id="A0A2W1BW87"/>
<dbReference type="Proteomes" id="UP000249218">
    <property type="component" value="Unassembled WGS sequence"/>
</dbReference>
<evidence type="ECO:0000313" key="3">
    <source>
        <dbReference type="Proteomes" id="UP000249218"/>
    </source>
</evidence>
<sequence>MPKKNRIVEVIVRKDGIKNPLIKDIKRIFLPFNLALNLFLNSKYEIRNNNIYPNGPKYNIFASFFLILMNALCVYRMFTFDVADNSSIEEDLTKAILGFLGTSFYFVTLIGFTITFISNTLHRENVVLLILMIQTIYRSIDISKSINSYIIRNWICLVIVIISDFTERLMYHVTCHYHVLFEQAFDIITDIMPLVLDINIMLFNRILVLLRIYLEEWIKIVETTNDDDEEQWVRFYKIYTNILNAFNLNAKVFEWLVRLIPYLMQNSIIFLSEYLYMS</sequence>
<proteinExistence type="predicted"/>
<keyword evidence="1" id="KW-0812">Transmembrane</keyword>
<feature type="transmembrane region" description="Helical" evidence="1">
    <location>
        <begin position="95"/>
        <end position="114"/>
    </location>
</feature>
<organism evidence="2 3">
    <name type="scientific">Helicoverpa armigera</name>
    <name type="common">Cotton bollworm</name>
    <name type="synonym">Heliothis armigera</name>
    <dbReference type="NCBI Taxonomy" id="29058"/>
    <lineage>
        <taxon>Eukaryota</taxon>
        <taxon>Metazoa</taxon>
        <taxon>Ecdysozoa</taxon>
        <taxon>Arthropoda</taxon>
        <taxon>Hexapoda</taxon>
        <taxon>Insecta</taxon>
        <taxon>Pterygota</taxon>
        <taxon>Neoptera</taxon>
        <taxon>Endopterygota</taxon>
        <taxon>Lepidoptera</taxon>
        <taxon>Glossata</taxon>
        <taxon>Ditrysia</taxon>
        <taxon>Noctuoidea</taxon>
        <taxon>Noctuidae</taxon>
        <taxon>Heliothinae</taxon>
        <taxon>Helicoverpa</taxon>
    </lineage>
</organism>
<feature type="transmembrane region" description="Helical" evidence="1">
    <location>
        <begin position="191"/>
        <end position="214"/>
    </location>
</feature>